<organism evidence="2 3">
    <name type="scientific">Blepharisma stoltei</name>
    <dbReference type="NCBI Taxonomy" id="1481888"/>
    <lineage>
        <taxon>Eukaryota</taxon>
        <taxon>Sar</taxon>
        <taxon>Alveolata</taxon>
        <taxon>Ciliophora</taxon>
        <taxon>Postciliodesmatophora</taxon>
        <taxon>Heterotrichea</taxon>
        <taxon>Heterotrichida</taxon>
        <taxon>Blepharismidae</taxon>
        <taxon>Blepharisma</taxon>
    </lineage>
</organism>
<dbReference type="InterPro" id="IPR015915">
    <property type="entry name" value="Kelch-typ_b-propeller"/>
</dbReference>
<feature type="coiled-coil region" evidence="1">
    <location>
        <begin position="56"/>
        <end position="98"/>
    </location>
</feature>
<sequence>MKCHIEGCLSASDFVCSCQNYALGICKDHVLNHLEIVSFAAHQLKAFKNTESEVIIFELAQKIEELSQERAKITTNIYNEIKNLNFQLNQTVEKINKEIGKIEEIIQSLILSDPVARSTVNLDEIRRYSTQEHIKEIVAASTEVNIDIPCNEFSSEAIKSKISCFKPRSTTIITYNLEDFSLREIKIENLENPPKDTSMCLLPNGNIFCYGSRNHGIYSGTTFIIDELYQAKYLVQGISCTFAGLIYLDKFVYAFGGNNGYDMENVQKYDLIKNEWVSLKPLEIPTAYITCASYFNFIYYSGAGIPGVYQYDISENCHQNVLPLKDRSKKTIFKGNGRIYVYEKPGFLYEQNPEEDMDHWTQIRKSDRQDLKILSYGVEFGNSVYFILKRNKLFRFDLARKVILEEDRKTQ</sequence>
<protein>
    <recommendedName>
        <fullName evidence="4">Kelch motif family protein</fullName>
    </recommendedName>
</protein>
<reference evidence="2" key="1">
    <citation type="submission" date="2021-09" db="EMBL/GenBank/DDBJ databases">
        <authorList>
            <consortium name="AG Swart"/>
            <person name="Singh M."/>
            <person name="Singh A."/>
            <person name="Seah K."/>
            <person name="Emmerich C."/>
        </authorList>
    </citation>
    <scope>NUCLEOTIDE SEQUENCE</scope>
    <source>
        <strain evidence="2">ATCC30299</strain>
    </source>
</reference>
<evidence type="ECO:0000256" key="1">
    <source>
        <dbReference type="SAM" id="Coils"/>
    </source>
</evidence>
<dbReference type="Proteomes" id="UP001162131">
    <property type="component" value="Unassembled WGS sequence"/>
</dbReference>
<comment type="caution">
    <text evidence="2">The sequence shown here is derived from an EMBL/GenBank/DDBJ whole genome shotgun (WGS) entry which is preliminary data.</text>
</comment>
<dbReference type="InterPro" id="IPR011043">
    <property type="entry name" value="Gal_Oxase/kelch_b-propeller"/>
</dbReference>
<evidence type="ECO:0008006" key="4">
    <source>
        <dbReference type="Google" id="ProtNLM"/>
    </source>
</evidence>
<evidence type="ECO:0000313" key="2">
    <source>
        <dbReference type="EMBL" id="CAG9333362.1"/>
    </source>
</evidence>
<dbReference type="AlphaFoldDB" id="A0AAU9K5S4"/>
<dbReference type="SUPFAM" id="SSF50965">
    <property type="entry name" value="Galactose oxidase, central domain"/>
    <property type="match status" value="1"/>
</dbReference>
<dbReference type="Gene3D" id="2.120.10.80">
    <property type="entry name" value="Kelch-type beta propeller"/>
    <property type="match status" value="1"/>
</dbReference>
<dbReference type="EMBL" id="CAJZBQ010000056">
    <property type="protein sequence ID" value="CAG9333362.1"/>
    <property type="molecule type" value="Genomic_DNA"/>
</dbReference>
<evidence type="ECO:0000313" key="3">
    <source>
        <dbReference type="Proteomes" id="UP001162131"/>
    </source>
</evidence>
<keyword evidence="3" id="KW-1185">Reference proteome</keyword>
<proteinExistence type="predicted"/>
<accession>A0AAU9K5S4</accession>
<keyword evidence="1" id="KW-0175">Coiled coil</keyword>
<name>A0AAU9K5S4_9CILI</name>
<gene>
    <name evidence="2" type="ORF">BSTOLATCC_MIC58175</name>
</gene>